<dbReference type="AlphaFoldDB" id="A0A9N8ZI01"/>
<evidence type="ECO:0000313" key="3">
    <source>
        <dbReference type="Proteomes" id="UP000789342"/>
    </source>
</evidence>
<comment type="caution">
    <text evidence="2">The sequence shown here is derived from an EMBL/GenBank/DDBJ whole genome shotgun (WGS) entry which is preliminary data.</text>
</comment>
<dbReference type="EMBL" id="CAJVPV010001402">
    <property type="protein sequence ID" value="CAG8496332.1"/>
    <property type="molecule type" value="Genomic_DNA"/>
</dbReference>
<dbReference type="OrthoDB" id="2410202at2759"/>
<sequence>MPHNDDSNQNLNILHNAQNVQVQSSISSHDVSTSDKNSSNINDTIYSKVSLDKSVETTQPKISQRLEAQLSQDSTSSRVVKKNVSSDRDKVTLQSNNIFRRKNNLEKLIKDTEKLAPMLPSLSQ</sequence>
<reference evidence="2" key="1">
    <citation type="submission" date="2021-06" db="EMBL/GenBank/DDBJ databases">
        <authorList>
            <person name="Kallberg Y."/>
            <person name="Tangrot J."/>
            <person name="Rosling A."/>
        </authorList>
    </citation>
    <scope>NUCLEOTIDE SEQUENCE</scope>
    <source>
        <strain evidence="2">CL551</strain>
    </source>
</reference>
<feature type="region of interest" description="Disordered" evidence="1">
    <location>
        <begin position="19"/>
        <end position="42"/>
    </location>
</feature>
<organism evidence="2 3">
    <name type="scientific">Acaulospora morrowiae</name>
    <dbReference type="NCBI Taxonomy" id="94023"/>
    <lineage>
        <taxon>Eukaryota</taxon>
        <taxon>Fungi</taxon>
        <taxon>Fungi incertae sedis</taxon>
        <taxon>Mucoromycota</taxon>
        <taxon>Glomeromycotina</taxon>
        <taxon>Glomeromycetes</taxon>
        <taxon>Diversisporales</taxon>
        <taxon>Acaulosporaceae</taxon>
        <taxon>Acaulospora</taxon>
    </lineage>
</organism>
<dbReference type="Proteomes" id="UP000789342">
    <property type="component" value="Unassembled WGS sequence"/>
</dbReference>
<accession>A0A9N8ZI01</accession>
<proteinExistence type="predicted"/>
<feature type="compositionally biased region" description="Low complexity" evidence="1">
    <location>
        <begin position="20"/>
        <end position="35"/>
    </location>
</feature>
<feature type="compositionally biased region" description="Polar residues" evidence="1">
    <location>
        <begin position="69"/>
        <end position="78"/>
    </location>
</feature>
<protein>
    <submittedName>
        <fullName evidence="2">2899_t:CDS:1</fullName>
    </submittedName>
</protein>
<gene>
    <name evidence="2" type="ORF">AMORRO_LOCUS3031</name>
</gene>
<evidence type="ECO:0000313" key="2">
    <source>
        <dbReference type="EMBL" id="CAG8496332.1"/>
    </source>
</evidence>
<name>A0A9N8ZI01_9GLOM</name>
<evidence type="ECO:0000256" key="1">
    <source>
        <dbReference type="SAM" id="MobiDB-lite"/>
    </source>
</evidence>
<feature type="region of interest" description="Disordered" evidence="1">
    <location>
        <begin position="65"/>
        <end position="88"/>
    </location>
</feature>
<keyword evidence="3" id="KW-1185">Reference proteome</keyword>